<dbReference type="Pfam" id="PF26124">
    <property type="entry name" value="DUF8038"/>
    <property type="match status" value="1"/>
</dbReference>
<dbReference type="Proteomes" id="UP000182858">
    <property type="component" value="Chromosome I"/>
</dbReference>
<evidence type="ECO:0000313" key="3">
    <source>
        <dbReference type="EMBL" id="SDE99105.1"/>
    </source>
</evidence>
<feature type="region of interest" description="Disordered" evidence="1">
    <location>
        <begin position="27"/>
        <end position="53"/>
    </location>
</feature>
<gene>
    <name evidence="3" type="ORF">SAMN05216591_1634</name>
</gene>
<dbReference type="CDD" id="cd20495">
    <property type="entry name" value="C58_PaToxP-like"/>
    <property type="match status" value="1"/>
</dbReference>
<dbReference type="GeneID" id="78553126"/>
<keyword evidence="4" id="KW-1185">Reference proteome</keyword>
<dbReference type="EMBL" id="LT629689">
    <property type="protein sequence ID" value="SDE99105.1"/>
    <property type="molecule type" value="Genomic_DNA"/>
</dbReference>
<dbReference type="InterPro" id="IPR058351">
    <property type="entry name" value="DUF8038"/>
</dbReference>
<evidence type="ECO:0000259" key="2">
    <source>
        <dbReference type="Pfam" id="PF26124"/>
    </source>
</evidence>
<reference evidence="3 4" key="1">
    <citation type="submission" date="2016-10" db="EMBL/GenBank/DDBJ databases">
        <authorList>
            <person name="Varghese N."/>
            <person name="Submissions S."/>
        </authorList>
    </citation>
    <scope>NUCLEOTIDE SEQUENCE [LARGE SCALE GENOMIC DNA]</scope>
    <source>
        <strain evidence="3 4">DSM 17835</strain>
    </source>
</reference>
<dbReference type="RefSeq" id="WP_156791897.1">
    <property type="nucleotide sequence ID" value="NZ_LT629689.1"/>
</dbReference>
<feature type="domain" description="DUF8038" evidence="2">
    <location>
        <begin position="1427"/>
        <end position="1590"/>
    </location>
</feature>
<accession>A0ABY0NA61</accession>
<evidence type="ECO:0000313" key="4">
    <source>
        <dbReference type="Proteomes" id="UP000182858"/>
    </source>
</evidence>
<dbReference type="Gene3D" id="3.90.70.20">
    <property type="match status" value="1"/>
</dbReference>
<evidence type="ECO:0000256" key="1">
    <source>
        <dbReference type="SAM" id="MobiDB-lite"/>
    </source>
</evidence>
<protein>
    <recommendedName>
        <fullName evidence="2">DUF8038 domain-containing protein</fullName>
    </recommendedName>
</protein>
<proteinExistence type="predicted"/>
<organism evidence="3 4">
    <name type="scientific">Pseudomonas extremaustralis</name>
    <dbReference type="NCBI Taxonomy" id="359110"/>
    <lineage>
        <taxon>Bacteria</taxon>
        <taxon>Pseudomonadati</taxon>
        <taxon>Pseudomonadota</taxon>
        <taxon>Gammaproteobacteria</taxon>
        <taxon>Pseudomonadales</taxon>
        <taxon>Pseudomonadaceae</taxon>
        <taxon>Pseudomonas</taxon>
    </lineage>
</organism>
<sequence>MHRDATFIPSDSLNDLTSRRMINSATVSNIPRPAPPTSIAARQPSETRHPRNADLPAVAADTSRAAGDRELASLYAKALRRTTGVPHRDREIMVDNIPPHSTFGQWWAQLGRAMQSQDVNDWLLSAGVNKSSLLIAPERGEMSDNVQRFRASGPLLRANDTAWSQLSGPIIDAGKVVNGRGGTSFFKPALSADSTSAPLEVVRNFYFQPTFQAPEDNHEHADELERANAFLPLPTAQRANLQAMRSEEELSRQKGAVGDKNTRLTAAREFQHMAALLETGDLDEQNIHEHLQRHNLQVDPHGTFPTDSLNQWGEASLKQYLQENGLDIPKTRAEVTNLAAALLNPPPKSARYGNFGGALDWPIPLDNTSQRQLLANIRFGKLGGIELSPYQSVLDYLMQGRTLEPSDLQNPQRVIDEMIQSERGQALGKAIQASFDAKSIKGSANDWLLAALTVDWNSSSPDGKSHVGHYPWNGSESYGKSASAIVKNVANYLFYNDSASSPEKARLLAHLRLASRAPELLVKDIPDKVTFGSHSWVAFATAVRRLEAKAPGSTASMNYAQVMLQASIAPISANERAIEHAAQQEALKDWATANGMPAPRTDAQWAQVRNAYNTRIDTLKTASEAFDTPMPMAKEIALAQLRTAFPDMDPALFEQHCITLEPAVADFPGPYSMLDLYLDGRSASGAPTPHYDAFYTALFRATSDRPSASRFISSSSDVDIDAVLTKLKQLPDISAAFKKSFLAYADSIENGIRVQLRNLITQQPIEVRRNLEYGKITLVREDKLDYAPFSMQPTVRPTEHNNLLIKTERNGQVHTYEVDLKQGRIVERTDLGDFQPGRFPLNHSHPGRNFVEVAGEGNYPPGVKDERYGGNATPDSFNSERTSYLADAFVKHANIRELRQEAMGQTTFDTETPFYKKLTEFMLNLIPLRSAIVNFRDGNIAEGIMDLSLDALGFVVGVGAAAKGAKALSAGASALSKVVRGAKIVGRAAIGSLNPVDGIGDLAKGAVKLGKNGIKATSQGIKKLTHSAGSYDLLHASKRFDASTVGTFKANNRFLEGPAVLQNGQWHHYNPTTGQAYGPALKDFVPSAQLNPEDLGKWATANGRASTIPDGVVSNWKKTVSTHRNGPEKEAFERGYHSGNPQTIKGFSKNMKAAEVMKLADNKHLTAEQVGILVKKYDDIAYEFGRNGTARFIDAIEPRFGDVIPIPQVVYLSQTAQLSDGQCAALSRAMATAMAQGKEQVLIKNMFTAAAFPADPASRAFIARLSKIQNQVGSQTAFHAGQSTRQVSLKGMVKELADSDVSKSIMIDSPAHAMAAGVKVDGAHKTFYFYDPNHGLAQFPSAEAMEKGLEKLTRDKKLMPQYKTHSTDPNKLEFKVFDHDDGWQLKNSVYGPDVKMLYDAPITPSGLAQLSNAELQKNWEVMHRAPGNQGMICYEASMRVGQAEKALAPEVFDAVVATTNRRGSGTNYSQRYLEMMGVDPDNLKTRFDTADISESGLLNFKHAHEGGEFAHTVYIQKTKHNELYLFNTNNPDLDVAMIRNGNPPEVSGGLTVYHLGNGKDKGLQDFIDGFDGKGGWQFAYTPSSALNTNVARLRS</sequence>
<name>A0ABY0NA61_9PSED</name>